<name>A0A182QPI3_9DIPT</name>
<dbReference type="EnsemblMetazoa" id="AFAF014279-RA">
    <property type="protein sequence ID" value="AFAF014279-PA"/>
    <property type="gene ID" value="AFAF014279"/>
</dbReference>
<dbReference type="Proteomes" id="UP000075886">
    <property type="component" value="Unassembled WGS sequence"/>
</dbReference>
<evidence type="ECO:0000313" key="2">
    <source>
        <dbReference type="EnsemblMetazoa" id="AFAF014279-PA"/>
    </source>
</evidence>
<protein>
    <submittedName>
        <fullName evidence="2">Uncharacterized protein</fullName>
    </submittedName>
</protein>
<keyword evidence="3" id="KW-1185">Reference proteome</keyword>
<accession>A0A182QPI3</accession>
<dbReference type="AlphaFoldDB" id="A0A182QPI3"/>
<reference evidence="2" key="2">
    <citation type="submission" date="2020-05" db="UniProtKB">
        <authorList>
            <consortium name="EnsemblMetazoa"/>
        </authorList>
    </citation>
    <scope>IDENTIFICATION</scope>
    <source>
        <strain evidence="2">FAR1</strain>
    </source>
</reference>
<dbReference type="EMBL" id="AXCN02000488">
    <property type="status" value="NOT_ANNOTATED_CDS"/>
    <property type="molecule type" value="Genomic_DNA"/>
</dbReference>
<evidence type="ECO:0000313" key="3">
    <source>
        <dbReference type="Proteomes" id="UP000075886"/>
    </source>
</evidence>
<reference evidence="3" key="1">
    <citation type="submission" date="2014-01" db="EMBL/GenBank/DDBJ databases">
        <title>The Genome Sequence of Anopheles farauti FAR1 (V2).</title>
        <authorList>
            <consortium name="The Broad Institute Genomics Platform"/>
            <person name="Neafsey D.E."/>
            <person name="Besansky N."/>
            <person name="Howell P."/>
            <person name="Walton C."/>
            <person name="Young S.K."/>
            <person name="Zeng Q."/>
            <person name="Gargeya S."/>
            <person name="Fitzgerald M."/>
            <person name="Haas B."/>
            <person name="Abouelleil A."/>
            <person name="Allen A.W."/>
            <person name="Alvarado L."/>
            <person name="Arachchi H.M."/>
            <person name="Berlin A.M."/>
            <person name="Chapman S.B."/>
            <person name="Gainer-Dewar J."/>
            <person name="Goldberg J."/>
            <person name="Griggs A."/>
            <person name="Gujja S."/>
            <person name="Hansen M."/>
            <person name="Howarth C."/>
            <person name="Imamovic A."/>
            <person name="Ireland A."/>
            <person name="Larimer J."/>
            <person name="McCowan C."/>
            <person name="Murphy C."/>
            <person name="Pearson M."/>
            <person name="Poon T.W."/>
            <person name="Priest M."/>
            <person name="Roberts A."/>
            <person name="Saif S."/>
            <person name="Shea T."/>
            <person name="Sisk P."/>
            <person name="Sykes S."/>
            <person name="Wortman J."/>
            <person name="Nusbaum C."/>
            <person name="Birren B."/>
        </authorList>
    </citation>
    <scope>NUCLEOTIDE SEQUENCE [LARGE SCALE GENOMIC DNA]</scope>
    <source>
        <strain evidence="3">FAR1</strain>
    </source>
</reference>
<feature type="compositionally biased region" description="Pro residues" evidence="1">
    <location>
        <begin position="232"/>
        <end position="256"/>
    </location>
</feature>
<feature type="region of interest" description="Disordered" evidence="1">
    <location>
        <begin position="231"/>
        <end position="256"/>
    </location>
</feature>
<evidence type="ECO:0000256" key="1">
    <source>
        <dbReference type="SAM" id="MobiDB-lite"/>
    </source>
</evidence>
<dbReference type="VEuPathDB" id="VectorBase:AFAF014279"/>
<sequence length="316" mass="34375">MITFYHEQQQWRVAPCTTPPRTSGPGTVDLDDVLRHVDELVHQPLAVHLGEDAALVVVPERPSHRLVVHVRFVLVHAPQLRYRLRVDQLENALLPVRPFDVPRAVLAILQQLQQELPQLARWIAEVQHERQIVRAAGRYVVRTVLPVMSEPVHDSVRHEGGGCGGRRIRPTGDTVCRPTAPTVPMVAVVLLLSEVSVVMGGGGCGRCCRCRCMVRSEMGVLAHWSTGGWPLAPRPNEPEPAPLPADAPFDAPPAPEAPPAKWLAAAAAAAAAAADGYPFGEFIECSLIASIDAIVMQRERELSFSPAAYCTGRGFA</sequence>
<proteinExistence type="predicted"/>
<organism evidence="2 3">
    <name type="scientific">Anopheles farauti</name>
    <dbReference type="NCBI Taxonomy" id="69004"/>
    <lineage>
        <taxon>Eukaryota</taxon>
        <taxon>Metazoa</taxon>
        <taxon>Ecdysozoa</taxon>
        <taxon>Arthropoda</taxon>
        <taxon>Hexapoda</taxon>
        <taxon>Insecta</taxon>
        <taxon>Pterygota</taxon>
        <taxon>Neoptera</taxon>
        <taxon>Endopterygota</taxon>
        <taxon>Diptera</taxon>
        <taxon>Nematocera</taxon>
        <taxon>Culicoidea</taxon>
        <taxon>Culicidae</taxon>
        <taxon>Anophelinae</taxon>
        <taxon>Anopheles</taxon>
    </lineage>
</organism>